<dbReference type="Gene3D" id="1.10.12.10">
    <property type="entry name" value="Lyase 2-enoyl-coa Hydratase, Chain A, domain 2"/>
    <property type="match status" value="1"/>
</dbReference>
<keyword evidence="3" id="KW-0576">Peroxisome</keyword>
<dbReference type="AlphaFoldDB" id="A0A841HSE7"/>
<dbReference type="EC" id="5.3.3.18" evidence="5"/>
<reference evidence="5 6" key="1">
    <citation type="submission" date="2020-08" db="EMBL/GenBank/DDBJ databases">
        <title>Genomic Encyclopedia of Type Strains, Phase IV (KMG-IV): sequencing the most valuable type-strain genomes for metagenomic binning, comparative biology and taxonomic classification.</title>
        <authorList>
            <person name="Goeker M."/>
        </authorList>
    </citation>
    <scope>NUCLEOTIDE SEQUENCE [LARGE SCALE GENOMIC DNA]</scope>
    <source>
        <strain evidence="5 6">DSM 26723</strain>
    </source>
</reference>
<dbReference type="PANTHER" id="PTHR43684">
    <property type="match status" value="1"/>
</dbReference>
<comment type="similarity">
    <text evidence="2">Belongs to the enoyl-CoA hydratase/isomerase family.</text>
</comment>
<evidence type="ECO:0000256" key="1">
    <source>
        <dbReference type="ARBA" id="ARBA00004275"/>
    </source>
</evidence>
<comment type="subcellular location">
    <subcellularLocation>
        <location evidence="1">Peroxisome</location>
    </subcellularLocation>
</comment>
<comment type="caution">
    <text evidence="5">The sequence shown here is derived from an EMBL/GenBank/DDBJ whole genome shotgun (WGS) entry which is preliminary data.</text>
</comment>
<dbReference type="InterPro" id="IPR051053">
    <property type="entry name" value="ECH/Chromodomain_protein"/>
</dbReference>
<accession>A0A841HSE7</accession>
<evidence type="ECO:0000256" key="2">
    <source>
        <dbReference type="ARBA" id="ARBA00005254"/>
    </source>
</evidence>
<organism evidence="5 6">
    <name type="scientific">Povalibacter uvarum</name>
    <dbReference type="NCBI Taxonomy" id="732238"/>
    <lineage>
        <taxon>Bacteria</taxon>
        <taxon>Pseudomonadati</taxon>
        <taxon>Pseudomonadota</taxon>
        <taxon>Gammaproteobacteria</taxon>
        <taxon>Steroidobacterales</taxon>
        <taxon>Steroidobacteraceae</taxon>
        <taxon>Povalibacter</taxon>
    </lineage>
</organism>
<dbReference type="Gene3D" id="3.90.226.10">
    <property type="entry name" value="2-enoyl-CoA Hydratase, Chain A, domain 1"/>
    <property type="match status" value="1"/>
</dbReference>
<dbReference type="GO" id="GO:0004165">
    <property type="term" value="F:delta(3)-delta(2)-enoyl-CoA isomerase activity"/>
    <property type="evidence" value="ECO:0007669"/>
    <property type="project" value="UniProtKB-ARBA"/>
</dbReference>
<evidence type="ECO:0000256" key="4">
    <source>
        <dbReference type="ARBA" id="ARBA00023235"/>
    </source>
</evidence>
<dbReference type="InterPro" id="IPR014748">
    <property type="entry name" value="Enoyl-CoA_hydra_C"/>
</dbReference>
<dbReference type="SUPFAM" id="SSF52096">
    <property type="entry name" value="ClpP/crotonase"/>
    <property type="match status" value="1"/>
</dbReference>
<evidence type="ECO:0000313" key="6">
    <source>
        <dbReference type="Proteomes" id="UP000588068"/>
    </source>
</evidence>
<gene>
    <name evidence="5" type="ORF">HNQ60_004707</name>
</gene>
<keyword evidence="6" id="KW-1185">Reference proteome</keyword>
<dbReference type="EMBL" id="JACHHZ010000006">
    <property type="protein sequence ID" value="MBB6095816.1"/>
    <property type="molecule type" value="Genomic_DNA"/>
</dbReference>
<evidence type="ECO:0000256" key="3">
    <source>
        <dbReference type="ARBA" id="ARBA00023140"/>
    </source>
</evidence>
<dbReference type="PANTHER" id="PTHR43684:SF1">
    <property type="entry name" value="ENOYL-COA DELTA ISOMERASE 2"/>
    <property type="match status" value="1"/>
</dbReference>
<sequence>MNLEQNDSSPLLVRREDGFITLTLNRPEVLNAFTREVLEELCTELEAAAADASIGAIVLTGAGRAFCVGADLRDGAVLPPADADLGLEQLSDAVRHAVRCSQLLHQISKPTIAMIRGAAAGAGLALAAACDLRIASESATFTTSFAKVGLSGDFGATYFLTRLVGTAKARELFYLSEKLDAAEALRIGLVNRVVADDQLESVTAAIASQIGNGPRVANRYLKRNLNEAEEGGLEQMLDIEALHLARTITTEDTREAVRAFLEKRPPQFRGR</sequence>
<dbReference type="RefSeq" id="WP_184335204.1">
    <property type="nucleotide sequence ID" value="NZ_JACHHZ010000006.1"/>
</dbReference>
<protein>
    <submittedName>
        <fullName evidence="5">2-(1,2-epoxy-1,2-dihydrophenyl)acetyl-CoA isomerase</fullName>
        <ecNumber evidence="5">5.3.3.18</ecNumber>
    </submittedName>
</protein>
<evidence type="ECO:0000313" key="5">
    <source>
        <dbReference type="EMBL" id="MBB6095816.1"/>
    </source>
</evidence>
<keyword evidence="4 5" id="KW-0413">Isomerase</keyword>
<dbReference type="Pfam" id="PF00378">
    <property type="entry name" value="ECH_1"/>
    <property type="match status" value="1"/>
</dbReference>
<name>A0A841HSE7_9GAMM</name>
<proteinExistence type="inferred from homology"/>
<dbReference type="InterPro" id="IPR029045">
    <property type="entry name" value="ClpP/crotonase-like_dom_sf"/>
</dbReference>
<dbReference type="Proteomes" id="UP000588068">
    <property type="component" value="Unassembled WGS sequence"/>
</dbReference>
<dbReference type="CDD" id="cd06558">
    <property type="entry name" value="crotonase-like"/>
    <property type="match status" value="1"/>
</dbReference>
<dbReference type="InterPro" id="IPR001753">
    <property type="entry name" value="Enoyl-CoA_hydra/iso"/>
</dbReference>